<accession>I7LXR1</accession>
<dbReference type="EMBL" id="GG662313">
    <property type="protein sequence ID" value="EAS05966.3"/>
    <property type="molecule type" value="Genomic_DNA"/>
</dbReference>
<feature type="signal peptide" evidence="2">
    <location>
        <begin position="1"/>
        <end position="21"/>
    </location>
</feature>
<dbReference type="GeneID" id="7845027"/>
<keyword evidence="2" id="KW-0732">Signal</keyword>
<feature type="transmembrane region" description="Helical" evidence="1">
    <location>
        <begin position="206"/>
        <end position="230"/>
    </location>
</feature>
<name>I7LXR1_TETTS</name>
<dbReference type="HOGENOM" id="CLU_1126439_0_0_1"/>
<evidence type="ECO:0000313" key="3">
    <source>
        <dbReference type="EMBL" id="EAS05966.3"/>
    </source>
</evidence>
<dbReference type="RefSeq" id="XP_001026211.3">
    <property type="nucleotide sequence ID" value="XM_001026211.4"/>
</dbReference>
<evidence type="ECO:0000256" key="1">
    <source>
        <dbReference type="SAM" id="Phobius"/>
    </source>
</evidence>
<reference evidence="4" key="1">
    <citation type="journal article" date="2006" name="PLoS Biol.">
        <title>Macronuclear genome sequence of the ciliate Tetrahymena thermophila, a model eukaryote.</title>
        <authorList>
            <person name="Eisen J.A."/>
            <person name="Coyne R.S."/>
            <person name="Wu M."/>
            <person name="Wu D."/>
            <person name="Thiagarajan M."/>
            <person name="Wortman J.R."/>
            <person name="Badger J.H."/>
            <person name="Ren Q."/>
            <person name="Amedeo P."/>
            <person name="Jones K.M."/>
            <person name="Tallon L.J."/>
            <person name="Delcher A.L."/>
            <person name="Salzberg S.L."/>
            <person name="Silva J.C."/>
            <person name="Haas B.J."/>
            <person name="Majoros W.H."/>
            <person name="Farzad M."/>
            <person name="Carlton J.M."/>
            <person name="Smith R.K. Jr."/>
            <person name="Garg J."/>
            <person name="Pearlman R.E."/>
            <person name="Karrer K.M."/>
            <person name="Sun L."/>
            <person name="Manning G."/>
            <person name="Elde N.C."/>
            <person name="Turkewitz A.P."/>
            <person name="Asai D.J."/>
            <person name="Wilkes D.E."/>
            <person name="Wang Y."/>
            <person name="Cai H."/>
            <person name="Collins K."/>
            <person name="Stewart B.A."/>
            <person name="Lee S.R."/>
            <person name="Wilamowska K."/>
            <person name="Weinberg Z."/>
            <person name="Ruzzo W.L."/>
            <person name="Wloga D."/>
            <person name="Gaertig J."/>
            <person name="Frankel J."/>
            <person name="Tsao C.-C."/>
            <person name="Gorovsky M.A."/>
            <person name="Keeling P.J."/>
            <person name="Waller R.F."/>
            <person name="Patron N.J."/>
            <person name="Cherry J.M."/>
            <person name="Stover N.A."/>
            <person name="Krieger C.J."/>
            <person name="del Toro C."/>
            <person name="Ryder H.F."/>
            <person name="Williamson S.C."/>
            <person name="Barbeau R.A."/>
            <person name="Hamilton E.P."/>
            <person name="Orias E."/>
        </authorList>
    </citation>
    <scope>NUCLEOTIDE SEQUENCE [LARGE SCALE GENOMIC DNA]</scope>
    <source>
        <strain evidence="4">SB210</strain>
    </source>
</reference>
<dbReference type="AlphaFoldDB" id="I7LXR1"/>
<keyword evidence="4" id="KW-1185">Reference proteome</keyword>
<protein>
    <submittedName>
        <fullName evidence="3">Transmembrane protein, putative</fullName>
    </submittedName>
</protein>
<keyword evidence="1 3" id="KW-0812">Transmembrane</keyword>
<gene>
    <name evidence="3" type="ORF">TTHERM_00780550</name>
</gene>
<feature type="chain" id="PRO_5003711893" evidence="2">
    <location>
        <begin position="22"/>
        <end position="247"/>
    </location>
</feature>
<dbReference type="eggNOG" id="ENOG502R31B">
    <property type="taxonomic scope" value="Eukaryota"/>
</dbReference>
<sequence>MRNSTIFTIIALFCSLSLFCAKEQAMPFAFHSKNMPFSFEDLYSTKEQILDKFSASIATQKLESGVKAIVINIQTPSSLAGTIDKIKEYAKYLPQFTNLIQNYFRNQIVYDSISFVQEIQNSLEKLNIQVTINSEVKPNQVAIEQIDVKLEDLAQLEQIVKKSIDQEDASVFIIFTQNSSSKVTRVLQQADDNNGPSMVQIPNQTLFGLILVFILFIPVLWIGISCLYGIESPEKFATQNLVVGREY</sequence>
<dbReference type="KEGG" id="tet:TTHERM_00780550"/>
<keyword evidence="1" id="KW-0472">Membrane</keyword>
<organism evidence="3 4">
    <name type="scientific">Tetrahymena thermophila (strain SB210)</name>
    <dbReference type="NCBI Taxonomy" id="312017"/>
    <lineage>
        <taxon>Eukaryota</taxon>
        <taxon>Sar</taxon>
        <taxon>Alveolata</taxon>
        <taxon>Ciliophora</taxon>
        <taxon>Intramacronucleata</taxon>
        <taxon>Oligohymenophorea</taxon>
        <taxon>Hymenostomatida</taxon>
        <taxon>Tetrahymenina</taxon>
        <taxon>Tetrahymenidae</taxon>
        <taxon>Tetrahymena</taxon>
    </lineage>
</organism>
<dbReference type="InParanoid" id="I7LXR1"/>
<evidence type="ECO:0000256" key="2">
    <source>
        <dbReference type="SAM" id="SignalP"/>
    </source>
</evidence>
<keyword evidence="1" id="KW-1133">Transmembrane helix</keyword>
<evidence type="ECO:0000313" key="4">
    <source>
        <dbReference type="Proteomes" id="UP000009168"/>
    </source>
</evidence>
<dbReference type="Proteomes" id="UP000009168">
    <property type="component" value="Unassembled WGS sequence"/>
</dbReference>
<dbReference type="OMA" id="YSPIQFT"/>
<proteinExistence type="predicted"/>